<gene>
    <name evidence="10" type="ORF">GBAR_LOCUS2930</name>
</gene>
<dbReference type="GO" id="GO:0005762">
    <property type="term" value="C:mitochondrial large ribosomal subunit"/>
    <property type="evidence" value="ECO:0007669"/>
    <property type="project" value="TreeGrafter"/>
</dbReference>
<dbReference type="GO" id="GO:0006412">
    <property type="term" value="P:translation"/>
    <property type="evidence" value="ECO:0007669"/>
    <property type="project" value="InterPro"/>
</dbReference>
<evidence type="ECO:0000256" key="2">
    <source>
        <dbReference type="ARBA" id="ARBA00022980"/>
    </source>
</evidence>
<dbReference type="Gene3D" id="3.30.1550.10">
    <property type="entry name" value="Ribosomal protein L11/L12, N-terminal domain"/>
    <property type="match status" value="1"/>
</dbReference>
<feature type="domain" description="Large ribosomal subunit protein uL11 N-terminal" evidence="9">
    <location>
        <begin position="15"/>
        <end position="73"/>
    </location>
</feature>
<dbReference type="GO" id="GO:0003735">
    <property type="term" value="F:structural constituent of ribosome"/>
    <property type="evidence" value="ECO:0007669"/>
    <property type="project" value="InterPro"/>
</dbReference>
<evidence type="ECO:0000256" key="3">
    <source>
        <dbReference type="ARBA" id="ARBA00023274"/>
    </source>
</evidence>
<organism evidence="10 11">
    <name type="scientific">Geodia barretti</name>
    <name type="common">Barrett's horny sponge</name>
    <dbReference type="NCBI Taxonomy" id="519541"/>
    <lineage>
        <taxon>Eukaryota</taxon>
        <taxon>Metazoa</taxon>
        <taxon>Porifera</taxon>
        <taxon>Demospongiae</taxon>
        <taxon>Heteroscleromorpha</taxon>
        <taxon>Tetractinellida</taxon>
        <taxon>Astrophorina</taxon>
        <taxon>Geodiidae</taxon>
        <taxon>Geodia</taxon>
    </lineage>
</organism>
<dbReference type="HAMAP" id="MF_00736">
    <property type="entry name" value="Ribosomal_uL11"/>
    <property type="match status" value="1"/>
</dbReference>
<dbReference type="InterPro" id="IPR006519">
    <property type="entry name" value="Ribosomal_uL11_bac-typ"/>
</dbReference>
<sequence length="150" mass="16060">MAGKRKAVGKLVATVRMYIPAGMASPSPPLGPALGQRGVNIGLFCKEFNEQTKNIKEGIDLPVKISVMSDRTFSFIFSTPTNSYFLKAAAGIEKGSSRPGHDIVGQVSLRHIYEIAKIKSEDPSFAGVSLESVCKTLIGSAKSFGIEIVR</sequence>
<comment type="similarity">
    <text evidence="1 7">Belongs to the universal ribosomal protein uL11 family.</text>
</comment>
<evidence type="ECO:0000259" key="8">
    <source>
        <dbReference type="Pfam" id="PF00298"/>
    </source>
</evidence>
<dbReference type="PANTHER" id="PTHR11661:SF1">
    <property type="entry name" value="LARGE RIBOSOMAL SUBUNIT PROTEIN UL11M"/>
    <property type="match status" value="1"/>
</dbReference>
<evidence type="ECO:0000256" key="4">
    <source>
        <dbReference type="ARBA" id="ARBA00038782"/>
    </source>
</evidence>
<dbReference type="SUPFAM" id="SSF46906">
    <property type="entry name" value="Ribosomal protein L11, C-terminal domain"/>
    <property type="match status" value="1"/>
</dbReference>
<comment type="caution">
    <text evidence="10">The sequence shown here is derived from an EMBL/GenBank/DDBJ whole genome shotgun (WGS) entry which is preliminary data.</text>
</comment>
<accession>A0AA35R2Z5</accession>
<dbReference type="InterPro" id="IPR000911">
    <property type="entry name" value="Ribosomal_uL11"/>
</dbReference>
<dbReference type="AlphaFoldDB" id="A0AA35R2Z5"/>
<feature type="domain" description="Large ribosomal subunit protein uL11 C-terminal" evidence="8">
    <location>
        <begin position="79"/>
        <end position="148"/>
    </location>
</feature>
<dbReference type="NCBIfam" id="TIGR01632">
    <property type="entry name" value="L11_bact"/>
    <property type="match status" value="1"/>
</dbReference>
<dbReference type="EMBL" id="CASHTH010000402">
    <property type="protein sequence ID" value="CAI8000430.1"/>
    <property type="molecule type" value="Genomic_DNA"/>
</dbReference>
<evidence type="ECO:0000256" key="5">
    <source>
        <dbReference type="ARBA" id="ARBA00040104"/>
    </source>
</evidence>
<dbReference type="PANTHER" id="PTHR11661">
    <property type="entry name" value="60S RIBOSOMAL PROTEIN L12"/>
    <property type="match status" value="1"/>
</dbReference>
<dbReference type="Pfam" id="PF03946">
    <property type="entry name" value="Ribosomal_L11_N"/>
    <property type="match status" value="1"/>
</dbReference>
<comment type="subunit">
    <text evidence="4">Component of the mitochondrial ribosome large subunit (39S) which comprises a 16S rRNA and about 50 distinct proteins.</text>
</comment>
<dbReference type="FunFam" id="1.10.10.250:FF:000003">
    <property type="entry name" value="Mitochondrial ribosomal protein L11"/>
    <property type="match status" value="1"/>
</dbReference>
<dbReference type="Proteomes" id="UP001174909">
    <property type="component" value="Unassembled WGS sequence"/>
</dbReference>
<dbReference type="SUPFAM" id="SSF54747">
    <property type="entry name" value="Ribosomal L11/L12e N-terminal domain"/>
    <property type="match status" value="1"/>
</dbReference>
<evidence type="ECO:0000259" key="9">
    <source>
        <dbReference type="Pfam" id="PF03946"/>
    </source>
</evidence>
<proteinExistence type="inferred from homology"/>
<dbReference type="GO" id="GO:0070180">
    <property type="term" value="F:large ribosomal subunit rRNA binding"/>
    <property type="evidence" value="ECO:0007669"/>
    <property type="project" value="TreeGrafter"/>
</dbReference>
<evidence type="ECO:0000313" key="11">
    <source>
        <dbReference type="Proteomes" id="UP001174909"/>
    </source>
</evidence>
<evidence type="ECO:0000313" key="10">
    <source>
        <dbReference type="EMBL" id="CAI8000430.1"/>
    </source>
</evidence>
<dbReference type="InterPro" id="IPR036769">
    <property type="entry name" value="Ribosomal_uL11_C_sf"/>
</dbReference>
<evidence type="ECO:0000256" key="7">
    <source>
        <dbReference type="RuleBase" id="RU003978"/>
    </source>
</evidence>
<dbReference type="Gene3D" id="1.10.10.250">
    <property type="entry name" value="Ribosomal protein L11, C-terminal domain"/>
    <property type="match status" value="1"/>
</dbReference>
<keyword evidence="3 7" id="KW-0687">Ribonucleoprotein</keyword>
<keyword evidence="11" id="KW-1185">Reference proteome</keyword>
<dbReference type="FunFam" id="3.30.1550.10:FF:000005">
    <property type="entry name" value="50S ribosomal protein L11"/>
    <property type="match status" value="1"/>
</dbReference>
<keyword evidence="2 7" id="KW-0689">Ribosomal protein</keyword>
<dbReference type="InterPro" id="IPR020784">
    <property type="entry name" value="Ribosomal_uL11_N"/>
</dbReference>
<dbReference type="Pfam" id="PF00298">
    <property type="entry name" value="Ribosomal_L11"/>
    <property type="match status" value="1"/>
</dbReference>
<reference evidence="10" key="1">
    <citation type="submission" date="2023-03" db="EMBL/GenBank/DDBJ databases">
        <authorList>
            <person name="Steffen K."/>
            <person name="Cardenas P."/>
        </authorList>
    </citation>
    <scope>NUCLEOTIDE SEQUENCE</scope>
</reference>
<dbReference type="CDD" id="cd00349">
    <property type="entry name" value="Ribosomal_L11"/>
    <property type="match status" value="1"/>
</dbReference>
<protein>
    <recommendedName>
        <fullName evidence="5">Large ribosomal subunit protein uL11m</fullName>
    </recommendedName>
    <alternativeName>
        <fullName evidence="6">39S ribosomal protein L11, mitochondrial</fullName>
    </alternativeName>
</protein>
<evidence type="ECO:0000256" key="6">
    <source>
        <dbReference type="ARBA" id="ARBA00041455"/>
    </source>
</evidence>
<evidence type="ECO:0000256" key="1">
    <source>
        <dbReference type="ARBA" id="ARBA00010537"/>
    </source>
</evidence>
<dbReference type="InterPro" id="IPR020783">
    <property type="entry name" value="Ribosomal_uL11_C"/>
</dbReference>
<dbReference type="SMART" id="SM00649">
    <property type="entry name" value="RL11"/>
    <property type="match status" value="1"/>
</dbReference>
<name>A0AA35R2Z5_GEOBA</name>
<dbReference type="InterPro" id="IPR036796">
    <property type="entry name" value="Ribosomal_uL11_N_sf"/>
</dbReference>